<dbReference type="InterPro" id="IPR021448">
    <property type="entry name" value="DUF3098"/>
</dbReference>
<keyword evidence="1" id="KW-1133">Transmembrane helix</keyword>
<sequence>MSKKVTTTPTSHTSESLFGKTNYIWMLAGIAVIALGLLLMAGGRSADPTVFEQKEVYSTTRITIAPILIIAGLALEVVAIFKKPNS</sequence>
<organism evidence="2 3">
    <name type="scientific">Flavihumibacter fluminis</name>
    <dbReference type="NCBI Taxonomy" id="2909236"/>
    <lineage>
        <taxon>Bacteria</taxon>
        <taxon>Pseudomonadati</taxon>
        <taxon>Bacteroidota</taxon>
        <taxon>Chitinophagia</taxon>
        <taxon>Chitinophagales</taxon>
        <taxon>Chitinophagaceae</taxon>
        <taxon>Flavihumibacter</taxon>
    </lineage>
</organism>
<comment type="caution">
    <text evidence="2">The sequence shown here is derived from an EMBL/GenBank/DDBJ whole genome shotgun (WGS) entry which is preliminary data.</text>
</comment>
<protein>
    <submittedName>
        <fullName evidence="2">DUF3098 domain-containing protein</fullName>
    </submittedName>
</protein>
<reference evidence="2 3" key="1">
    <citation type="submission" date="2022-01" db="EMBL/GenBank/DDBJ databases">
        <title>Flavihumibacter sp. nov., isolated from sediment of a river.</title>
        <authorList>
            <person name="Liu H."/>
        </authorList>
    </citation>
    <scope>NUCLEOTIDE SEQUENCE [LARGE SCALE GENOMIC DNA]</scope>
    <source>
        <strain evidence="2 3">RY-1</strain>
    </source>
</reference>
<evidence type="ECO:0000313" key="3">
    <source>
        <dbReference type="Proteomes" id="UP001200145"/>
    </source>
</evidence>
<dbReference type="EMBL" id="JAKEVY010000004">
    <property type="protein sequence ID" value="MCF1716211.1"/>
    <property type="molecule type" value="Genomic_DNA"/>
</dbReference>
<evidence type="ECO:0000256" key="1">
    <source>
        <dbReference type="SAM" id="Phobius"/>
    </source>
</evidence>
<keyword evidence="1" id="KW-0812">Transmembrane</keyword>
<feature type="transmembrane region" description="Helical" evidence="1">
    <location>
        <begin position="62"/>
        <end position="81"/>
    </location>
</feature>
<feature type="transmembrane region" description="Helical" evidence="1">
    <location>
        <begin position="23"/>
        <end position="41"/>
    </location>
</feature>
<name>A0ABS9BKJ8_9BACT</name>
<keyword evidence="3" id="KW-1185">Reference proteome</keyword>
<dbReference type="RefSeq" id="WP_234867208.1">
    <property type="nucleotide sequence ID" value="NZ_JAKEVY010000004.1"/>
</dbReference>
<proteinExistence type="predicted"/>
<keyword evidence="1" id="KW-0472">Membrane</keyword>
<dbReference type="Pfam" id="PF11297">
    <property type="entry name" value="DUF3098"/>
    <property type="match status" value="1"/>
</dbReference>
<accession>A0ABS9BKJ8</accession>
<evidence type="ECO:0000313" key="2">
    <source>
        <dbReference type="EMBL" id="MCF1716211.1"/>
    </source>
</evidence>
<gene>
    <name evidence="2" type="ORF">L0U88_16335</name>
</gene>
<dbReference type="Proteomes" id="UP001200145">
    <property type="component" value="Unassembled WGS sequence"/>
</dbReference>